<reference evidence="4 5" key="1">
    <citation type="journal article" date="2019" name="Nat. Ecol. Evol.">
        <title>Megaphylogeny resolves global patterns of mushroom evolution.</title>
        <authorList>
            <person name="Varga T."/>
            <person name="Krizsan K."/>
            <person name="Foldi C."/>
            <person name="Dima B."/>
            <person name="Sanchez-Garcia M."/>
            <person name="Sanchez-Ramirez S."/>
            <person name="Szollosi G.J."/>
            <person name="Szarkandi J.G."/>
            <person name="Papp V."/>
            <person name="Albert L."/>
            <person name="Andreopoulos W."/>
            <person name="Angelini C."/>
            <person name="Antonin V."/>
            <person name="Barry K.W."/>
            <person name="Bougher N.L."/>
            <person name="Buchanan P."/>
            <person name="Buyck B."/>
            <person name="Bense V."/>
            <person name="Catcheside P."/>
            <person name="Chovatia M."/>
            <person name="Cooper J."/>
            <person name="Damon W."/>
            <person name="Desjardin D."/>
            <person name="Finy P."/>
            <person name="Geml J."/>
            <person name="Haridas S."/>
            <person name="Hughes K."/>
            <person name="Justo A."/>
            <person name="Karasinski D."/>
            <person name="Kautmanova I."/>
            <person name="Kiss B."/>
            <person name="Kocsube S."/>
            <person name="Kotiranta H."/>
            <person name="LaButti K.M."/>
            <person name="Lechner B.E."/>
            <person name="Liimatainen K."/>
            <person name="Lipzen A."/>
            <person name="Lukacs Z."/>
            <person name="Mihaltcheva S."/>
            <person name="Morgado L.N."/>
            <person name="Niskanen T."/>
            <person name="Noordeloos M.E."/>
            <person name="Ohm R.A."/>
            <person name="Ortiz-Santana B."/>
            <person name="Ovrebo C."/>
            <person name="Racz N."/>
            <person name="Riley R."/>
            <person name="Savchenko A."/>
            <person name="Shiryaev A."/>
            <person name="Soop K."/>
            <person name="Spirin V."/>
            <person name="Szebenyi C."/>
            <person name="Tomsovsky M."/>
            <person name="Tulloss R.E."/>
            <person name="Uehling J."/>
            <person name="Grigoriev I.V."/>
            <person name="Vagvolgyi C."/>
            <person name="Papp T."/>
            <person name="Martin F.M."/>
            <person name="Miettinen O."/>
            <person name="Hibbett D.S."/>
            <person name="Nagy L.G."/>
        </authorList>
    </citation>
    <scope>NUCLEOTIDE SEQUENCE [LARGE SCALE GENOMIC DNA]</scope>
    <source>
        <strain evidence="4 5">FP101781</strain>
    </source>
</reference>
<evidence type="ECO:0000256" key="3">
    <source>
        <dbReference type="SAM" id="SignalP"/>
    </source>
</evidence>
<dbReference type="EMBL" id="QPFP01000008">
    <property type="protein sequence ID" value="TEB34943.1"/>
    <property type="molecule type" value="Genomic_DNA"/>
</dbReference>
<dbReference type="STRING" id="71717.A0A4Y7TL92"/>
<comment type="caution">
    <text evidence="4">The sequence shown here is derived from an EMBL/GenBank/DDBJ whole genome shotgun (WGS) entry which is preliminary data.</text>
</comment>
<keyword evidence="1 3" id="KW-0732">Signal</keyword>
<dbReference type="CDD" id="cd22191">
    <property type="entry name" value="DPBB_RlpA_EXP_N-like"/>
    <property type="match status" value="1"/>
</dbReference>
<proteinExistence type="predicted"/>
<feature type="signal peptide" evidence="3">
    <location>
        <begin position="1"/>
        <end position="18"/>
    </location>
</feature>
<dbReference type="InterPro" id="IPR051477">
    <property type="entry name" value="Expansin_CellWall"/>
</dbReference>
<feature type="chain" id="PRO_5021444736" description="RlpA-like protein double-psi beta-barrel domain-containing protein" evidence="3">
    <location>
        <begin position="19"/>
        <end position="262"/>
    </location>
</feature>
<evidence type="ECO:0000313" key="5">
    <source>
        <dbReference type="Proteomes" id="UP000298030"/>
    </source>
</evidence>
<dbReference type="PANTHER" id="PTHR31836:SF27">
    <property type="entry name" value="RLPA-LIKE PROTEIN DOUBLE-PSI BETA-BARREL DOMAIN-CONTAINING PROTEIN"/>
    <property type="match status" value="1"/>
</dbReference>
<dbReference type="Proteomes" id="UP000298030">
    <property type="component" value="Unassembled WGS sequence"/>
</dbReference>
<feature type="region of interest" description="Disordered" evidence="2">
    <location>
        <begin position="56"/>
        <end position="151"/>
    </location>
</feature>
<dbReference type="InterPro" id="IPR036908">
    <property type="entry name" value="RlpA-like_sf"/>
</dbReference>
<organism evidence="4 5">
    <name type="scientific">Coprinellus micaceus</name>
    <name type="common">Glistening ink-cap mushroom</name>
    <name type="synonym">Coprinus micaceus</name>
    <dbReference type="NCBI Taxonomy" id="71717"/>
    <lineage>
        <taxon>Eukaryota</taxon>
        <taxon>Fungi</taxon>
        <taxon>Dikarya</taxon>
        <taxon>Basidiomycota</taxon>
        <taxon>Agaricomycotina</taxon>
        <taxon>Agaricomycetes</taxon>
        <taxon>Agaricomycetidae</taxon>
        <taxon>Agaricales</taxon>
        <taxon>Agaricineae</taxon>
        <taxon>Psathyrellaceae</taxon>
        <taxon>Coprinellus</taxon>
    </lineage>
</organism>
<feature type="compositionally biased region" description="Low complexity" evidence="2">
    <location>
        <begin position="113"/>
        <end position="140"/>
    </location>
</feature>
<dbReference type="SUPFAM" id="SSF50685">
    <property type="entry name" value="Barwin-like endoglucanases"/>
    <property type="match status" value="1"/>
</dbReference>
<evidence type="ECO:0008006" key="6">
    <source>
        <dbReference type="Google" id="ProtNLM"/>
    </source>
</evidence>
<dbReference type="PANTHER" id="PTHR31836">
    <property type="match status" value="1"/>
</dbReference>
<sequence>MIAKCLVLALSVVASVNALATPHAARHTLHHRSLAARVAEPRSENVAPFANVAARAPGTGRKRCRTRPTASSSLVSSTAAPSITPPINAAPIPSSTVDEPKPTTTSTPPPKPTTTTTKAAPAPTTTPKPSTTSTKAPAPTSGGGSGGAPGGFLAGTNTGQATYYDAGLGACGKVNGANDNIVAVSRRLFDTYPGYNGANPNNNPVCGKKIRAWKDGKELIVEVVDRCEACAITDLDFTNGGFDRLTGNRRELGRTSFQWEWA</sequence>
<feature type="compositionally biased region" description="Gly residues" evidence="2">
    <location>
        <begin position="141"/>
        <end position="151"/>
    </location>
</feature>
<protein>
    <recommendedName>
        <fullName evidence="6">RlpA-like protein double-psi beta-barrel domain-containing protein</fullName>
    </recommendedName>
</protein>
<dbReference type="Gene3D" id="2.40.40.10">
    <property type="entry name" value="RlpA-like domain"/>
    <property type="match status" value="1"/>
</dbReference>
<feature type="compositionally biased region" description="Low complexity" evidence="2">
    <location>
        <begin position="68"/>
        <end position="82"/>
    </location>
</feature>
<keyword evidence="5" id="KW-1185">Reference proteome</keyword>
<name>A0A4Y7TL92_COPMI</name>
<evidence type="ECO:0000256" key="1">
    <source>
        <dbReference type="ARBA" id="ARBA00022729"/>
    </source>
</evidence>
<dbReference type="AlphaFoldDB" id="A0A4Y7TL92"/>
<gene>
    <name evidence="4" type="ORF">FA13DRAFT_1788556</name>
</gene>
<evidence type="ECO:0000256" key="2">
    <source>
        <dbReference type="SAM" id="MobiDB-lite"/>
    </source>
</evidence>
<dbReference type="OrthoDB" id="623670at2759"/>
<evidence type="ECO:0000313" key="4">
    <source>
        <dbReference type="EMBL" id="TEB34943.1"/>
    </source>
</evidence>
<accession>A0A4Y7TL92</accession>